<feature type="non-terminal residue" evidence="1">
    <location>
        <position position="25"/>
    </location>
</feature>
<dbReference type="EMBL" id="UINC01064413">
    <property type="protein sequence ID" value="SVB93060.1"/>
    <property type="molecule type" value="Genomic_DNA"/>
</dbReference>
<gene>
    <name evidence="1" type="ORF">METZ01_LOCUS245914</name>
</gene>
<accession>A0A382I0A6</accession>
<sequence>RKNSKILFDGKAILSYCKTAGCCFI</sequence>
<name>A0A382I0A6_9ZZZZ</name>
<proteinExistence type="predicted"/>
<organism evidence="1">
    <name type="scientific">marine metagenome</name>
    <dbReference type="NCBI Taxonomy" id="408172"/>
    <lineage>
        <taxon>unclassified sequences</taxon>
        <taxon>metagenomes</taxon>
        <taxon>ecological metagenomes</taxon>
    </lineage>
</organism>
<dbReference type="AlphaFoldDB" id="A0A382I0A6"/>
<evidence type="ECO:0000313" key="1">
    <source>
        <dbReference type="EMBL" id="SVB93060.1"/>
    </source>
</evidence>
<reference evidence="1" key="1">
    <citation type="submission" date="2018-05" db="EMBL/GenBank/DDBJ databases">
        <authorList>
            <person name="Lanie J.A."/>
            <person name="Ng W.-L."/>
            <person name="Kazmierczak K.M."/>
            <person name="Andrzejewski T.M."/>
            <person name="Davidsen T.M."/>
            <person name="Wayne K.J."/>
            <person name="Tettelin H."/>
            <person name="Glass J.I."/>
            <person name="Rusch D."/>
            <person name="Podicherti R."/>
            <person name="Tsui H.-C.T."/>
            <person name="Winkler M.E."/>
        </authorList>
    </citation>
    <scope>NUCLEOTIDE SEQUENCE</scope>
</reference>
<feature type="non-terminal residue" evidence="1">
    <location>
        <position position="1"/>
    </location>
</feature>
<protein>
    <submittedName>
        <fullName evidence="1">Uncharacterized protein</fullName>
    </submittedName>
</protein>